<dbReference type="EMBL" id="JADQUG010000008">
    <property type="protein sequence ID" value="MBG9353666.1"/>
    <property type="molecule type" value="Genomic_DNA"/>
</dbReference>
<reference evidence="2 3" key="1">
    <citation type="journal article" date="2020" name="J. Clin. Microbiol.">
        <title>Assessing the Genetic Diversity of Austrian Corynebacterium diphtheriae Clinical Isolates, 2011-2019.</title>
        <authorList>
            <person name="Schaeffer J."/>
            <person name="Huhulescu S."/>
            <person name="Stoeger A."/>
            <person name="Allerberger F."/>
            <person name="Ruppitsch W."/>
        </authorList>
    </citation>
    <scope>NUCLEOTIDE SEQUENCE [LARGE SCALE GENOMIC DNA]</scope>
    <source>
        <strain evidence="2 3">04-17</strain>
    </source>
</reference>
<feature type="domain" description="Integrase catalytic" evidence="1">
    <location>
        <begin position="1"/>
        <end position="112"/>
    </location>
</feature>
<evidence type="ECO:0000259" key="1">
    <source>
        <dbReference type="PROSITE" id="PS50994"/>
    </source>
</evidence>
<proteinExistence type="predicted"/>
<evidence type="ECO:0000313" key="3">
    <source>
        <dbReference type="Proteomes" id="UP000615580"/>
    </source>
</evidence>
<organism evidence="2 3">
    <name type="scientific">Corynebacterium belfantii</name>
    <dbReference type="NCBI Taxonomy" id="2014537"/>
    <lineage>
        <taxon>Bacteria</taxon>
        <taxon>Bacillati</taxon>
        <taxon>Actinomycetota</taxon>
        <taxon>Actinomycetes</taxon>
        <taxon>Mycobacteriales</taxon>
        <taxon>Corynebacteriaceae</taxon>
        <taxon>Corynebacterium</taxon>
    </lineage>
</organism>
<protein>
    <submittedName>
        <fullName evidence="2">DDE-type integrase/transposase/recombinase</fullName>
    </submittedName>
</protein>
<dbReference type="InterPro" id="IPR050900">
    <property type="entry name" value="Transposase_IS3/IS150/IS904"/>
</dbReference>
<dbReference type="PROSITE" id="PS50994">
    <property type="entry name" value="INTEGRASE"/>
    <property type="match status" value="1"/>
</dbReference>
<dbReference type="Proteomes" id="UP000615580">
    <property type="component" value="Unassembled WGS sequence"/>
</dbReference>
<dbReference type="SUPFAM" id="SSF53098">
    <property type="entry name" value="Ribonuclease H-like"/>
    <property type="match status" value="1"/>
</dbReference>
<dbReference type="InterPro" id="IPR036397">
    <property type="entry name" value="RNaseH_sf"/>
</dbReference>
<gene>
    <name evidence="2" type="ORF">I4J41_03345</name>
</gene>
<dbReference type="PANTHER" id="PTHR46889">
    <property type="entry name" value="TRANSPOSASE INSF FOR INSERTION SEQUENCE IS3B-RELATED"/>
    <property type="match status" value="1"/>
</dbReference>
<dbReference type="PANTHER" id="PTHR46889:SF4">
    <property type="entry name" value="TRANSPOSASE INSO FOR INSERTION SEQUENCE ELEMENT IS911B-RELATED"/>
    <property type="match status" value="1"/>
</dbReference>
<dbReference type="InterPro" id="IPR001584">
    <property type="entry name" value="Integrase_cat-core"/>
</dbReference>
<dbReference type="Gene3D" id="3.30.420.10">
    <property type="entry name" value="Ribonuclease H-like superfamily/Ribonuclease H"/>
    <property type="match status" value="1"/>
</dbReference>
<comment type="caution">
    <text evidence="2">The sequence shown here is derived from an EMBL/GenBank/DDBJ whole genome shotgun (WGS) entry which is preliminary data.</text>
</comment>
<dbReference type="Pfam" id="PF00665">
    <property type="entry name" value="rve"/>
    <property type="match status" value="1"/>
</dbReference>
<evidence type="ECO:0000313" key="2">
    <source>
        <dbReference type="EMBL" id="MBG9353666.1"/>
    </source>
</evidence>
<sequence length="135" mass="15129">MTYAPTACEFSYVSVVEDIYTRELLAFVVNDHPDRTVVIRALKQAVATRRRQDPTFDTAGITHHSDAGSQYTSHNLKNLLEDYTMKGSTGTVGNAYDNGLMESAIGLYKAEVIDFGNTRWLNSPHVKHATAEWFQ</sequence>
<keyword evidence="3" id="KW-1185">Reference proteome</keyword>
<dbReference type="InterPro" id="IPR012337">
    <property type="entry name" value="RNaseH-like_sf"/>
</dbReference>
<accession>A0ABS0LAG0</accession>
<dbReference type="RefSeq" id="WP_088267419.1">
    <property type="nucleotide sequence ID" value="NZ_CANNXG010000015.1"/>
</dbReference>
<name>A0ABS0LAG0_9CORY</name>